<dbReference type="RefSeq" id="WP_106607166.1">
    <property type="nucleotide sequence ID" value="NZ_PYGJ01000002.1"/>
</dbReference>
<evidence type="ECO:0000313" key="2">
    <source>
        <dbReference type="Proteomes" id="UP000240418"/>
    </source>
</evidence>
<organism evidence="1 2">
    <name type="scientific">Shimia abyssi</name>
    <dbReference type="NCBI Taxonomy" id="1662395"/>
    <lineage>
        <taxon>Bacteria</taxon>
        <taxon>Pseudomonadati</taxon>
        <taxon>Pseudomonadota</taxon>
        <taxon>Alphaproteobacteria</taxon>
        <taxon>Rhodobacterales</taxon>
        <taxon>Roseobacteraceae</taxon>
    </lineage>
</organism>
<evidence type="ECO:0000313" key="1">
    <source>
        <dbReference type="EMBL" id="PSL20951.1"/>
    </source>
</evidence>
<keyword evidence="2" id="KW-1185">Reference proteome</keyword>
<protein>
    <submittedName>
        <fullName evidence="1">Uncharacterized protein</fullName>
    </submittedName>
</protein>
<dbReference type="EMBL" id="PYGJ01000002">
    <property type="protein sequence ID" value="PSL20951.1"/>
    <property type="molecule type" value="Genomic_DNA"/>
</dbReference>
<dbReference type="Proteomes" id="UP000240418">
    <property type="component" value="Unassembled WGS sequence"/>
</dbReference>
<comment type="caution">
    <text evidence="1">The sequence shown here is derived from an EMBL/GenBank/DDBJ whole genome shotgun (WGS) entry which is preliminary data.</text>
</comment>
<proteinExistence type="predicted"/>
<gene>
    <name evidence="1" type="ORF">CLV88_10270</name>
</gene>
<sequence>MFYSLPQRALAVLFILFLSACSGLRLVPAYNPDIVDGINAYHTEMLEFISTMETKRTPISGSYKSEPVTTFYAASDAALGNLVVQAEALEPNDDCASSRVTNLGLGLVTAEVDAVRTELDEALGRDTPALTDADLSTGSCTAIVLKALRANHNSMADLHRLEGKLVKPTSTLLRDLMNDSVRIALTAENAKR</sequence>
<reference evidence="1 2" key="1">
    <citation type="submission" date="2018-03" db="EMBL/GenBank/DDBJ databases">
        <title>Genomic Encyclopedia of Archaeal and Bacterial Type Strains, Phase II (KMG-II): from individual species to whole genera.</title>
        <authorList>
            <person name="Goeker M."/>
        </authorList>
    </citation>
    <scope>NUCLEOTIDE SEQUENCE [LARGE SCALE GENOMIC DNA]</scope>
    <source>
        <strain evidence="1 2">DSM 100673</strain>
    </source>
</reference>
<dbReference type="AlphaFoldDB" id="A0A2P8FGT8"/>
<accession>A0A2P8FGT8</accession>
<name>A0A2P8FGT8_9RHOB</name>